<dbReference type="PANTHER" id="PTHR11188">
    <property type="entry name" value="ARRESTIN DOMAIN CONTAINING PROTEIN"/>
    <property type="match status" value="1"/>
</dbReference>
<organism evidence="2 3">
    <name type="scientific">Mesorhabditis belari</name>
    <dbReference type="NCBI Taxonomy" id="2138241"/>
    <lineage>
        <taxon>Eukaryota</taxon>
        <taxon>Metazoa</taxon>
        <taxon>Ecdysozoa</taxon>
        <taxon>Nematoda</taxon>
        <taxon>Chromadorea</taxon>
        <taxon>Rhabditida</taxon>
        <taxon>Rhabditina</taxon>
        <taxon>Rhabditomorpha</taxon>
        <taxon>Rhabditoidea</taxon>
        <taxon>Rhabditidae</taxon>
        <taxon>Mesorhabditinae</taxon>
        <taxon>Mesorhabditis</taxon>
    </lineage>
</organism>
<evidence type="ECO:0000259" key="1">
    <source>
        <dbReference type="Pfam" id="PF02752"/>
    </source>
</evidence>
<dbReference type="GO" id="GO:0015031">
    <property type="term" value="P:protein transport"/>
    <property type="evidence" value="ECO:0007669"/>
    <property type="project" value="TreeGrafter"/>
</dbReference>
<keyword evidence="2" id="KW-1185">Reference proteome</keyword>
<dbReference type="InterPro" id="IPR014752">
    <property type="entry name" value="Arrestin-like_C"/>
</dbReference>
<dbReference type="GO" id="GO:0005737">
    <property type="term" value="C:cytoplasm"/>
    <property type="evidence" value="ECO:0007669"/>
    <property type="project" value="TreeGrafter"/>
</dbReference>
<sequence length="282" mass="32404">MIEFLGKAKNEWQRSHGRSITSYRSPIEIQRQSLVFEDFEITTSETQFPFSFTLPINSLPSVEAESYGRYDSTMEIHYRIKITIDLGGFFDDKSSSFANLSNWTSSQSFPIDYSPPVAESIVGDVGFCLCGSTEVPLQLTLPQRGWMIGSILEGELLIDNASNSTFDLMKIDLNQHFDLVAFPSYSEMTSFPMDQPFIQTRRSEEQSQIEKAVFSNTLDIQVKPKVTEKLKFAFKIPWIPSTFHCAIIQLMYKLKAGDPFCLRHSLFDYRHPNCSTYWKQWA</sequence>
<dbReference type="WBParaSite" id="MBELARI_LOCUS5569">
    <property type="protein sequence ID" value="MBELARI_LOCUS5569"/>
    <property type="gene ID" value="MBELARI_LOCUS5569"/>
</dbReference>
<dbReference type="Pfam" id="PF02752">
    <property type="entry name" value="Arrestin_C"/>
    <property type="match status" value="1"/>
</dbReference>
<dbReference type="Proteomes" id="UP000887575">
    <property type="component" value="Unassembled WGS sequence"/>
</dbReference>
<dbReference type="SUPFAM" id="SSF81296">
    <property type="entry name" value="E set domains"/>
    <property type="match status" value="1"/>
</dbReference>
<protein>
    <recommendedName>
        <fullName evidence="1">Arrestin C-terminal-like domain-containing protein</fullName>
    </recommendedName>
</protein>
<reference evidence="3" key="1">
    <citation type="submission" date="2024-02" db="UniProtKB">
        <authorList>
            <consortium name="WormBaseParasite"/>
        </authorList>
    </citation>
    <scope>IDENTIFICATION</scope>
</reference>
<proteinExistence type="predicted"/>
<evidence type="ECO:0000313" key="3">
    <source>
        <dbReference type="WBParaSite" id="MBELARI_LOCUS5569"/>
    </source>
</evidence>
<name>A0AAF3FFH1_9BILA</name>
<accession>A0AAF3FFH1</accession>
<dbReference type="PANTHER" id="PTHR11188:SF17">
    <property type="entry name" value="FI21816P1"/>
    <property type="match status" value="1"/>
</dbReference>
<feature type="domain" description="Arrestin C-terminal-like" evidence="1">
    <location>
        <begin position="135"/>
        <end position="255"/>
    </location>
</feature>
<dbReference type="InterPro" id="IPR011022">
    <property type="entry name" value="Arrestin_C-like"/>
</dbReference>
<dbReference type="InterPro" id="IPR014756">
    <property type="entry name" value="Ig_E-set"/>
</dbReference>
<dbReference type="AlphaFoldDB" id="A0AAF3FFH1"/>
<dbReference type="Gene3D" id="2.60.40.640">
    <property type="match status" value="2"/>
</dbReference>
<evidence type="ECO:0000313" key="2">
    <source>
        <dbReference type="Proteomes" id="UP000887575"/>
    </source>
</evidence>
<dbReference type="InterPro" id="IPR050357">
    <property type="entry name" value="Arrestin_domain-protein"/>
</dbReference>